<feature type="compositionally biased region" description="Low complexity" evidence="1">
    <location>
        <begin position="129"/>
        <end position="138"/>
    </location>
</feature>
<protein>
    <submittedName>
        <fullName evidence="2">Uncharacterized protein</fullName>
    </submittedName>
</protein>
<reference evidence="2 3" key="1">
    <citation type="submission" date="2015-05" db="EMBL/GenBank/DDBJ databases">
        <title>Draft Genome assembly of Streptomyces showdoensis.</title>
        <authorList>
            <person name="Thapa K.K."/>
            <person name="Metsa-Ketela M."/>
        </authorList>
    </citation>
    <scope>NUCLEOTIDE SEQUENCE [LARGE SCALE GENOMIC DNA]</scope>
    <source>
        <strain evidence="2 3">ATCC 15227</strain>
    </source>
</reference>
<feature type="region of interest" description="Disordered" evidence="1">
    <location>
        <begin position="17"/>
        <end position="138"/>
    </location>
</feature>
<keyword evidence="3" id="KW-1185">Reference proteome</keyword>
<dbReference type="EMBL" id="LAQS01000030">
    <property type="protein sequence ID" value="KKZ72063.1"/>
    <property type="molecule type" value="Genomic_DNA"/>
</dbReference>
<dbReference type="AlphaFoldDB" id="A0A2P2GKM0"/>
<name>A0A2P2GKM0_STREW</name>
<organism evidence="2 3">
    <name type="scientific">Streptomyces showdoensis</name>
    <dbReference type="NCBI Taxonomy" id="68268"/>
    <lineage>
        <taxon>Bacteria</taxon>
        <taxon>Bacillati</taxon>
        <taxon>Actinomycetota</taxon>
        <taxon>Actinomycetes</taxon>
        <taxon>Kitasatosporales</taxon>
        <taxon>Streptomycetaceae</taxon>
        <taxon>Streptomyces</taxon>
    </lineage>
</organism>
<evidence type="ECO:0000313" key="3">
    <source>
        <dbReference type="Proteomes" id="UP000265325"/>
    </source>
</evidence>
<gene>
    <name evidence="2" type="ORF">VO63_19960</name>
</gene>
<sequence>MTAMTAAQLRTTVFVKDPDTHQTVELHPGTCPEPRLAALVTNPSAWVDGKLPRLRLPQKPAPDADQQETPQDPRQGDGDGPGDTPGADSDTGSDKDSSPSAEPDEGTEGSEEKPPTRAAKKTAARKPAETAAEGTGGQ</sequence>
<dbReference type="Proteomes" id="UP000265325">
    <property type="component" value="Unassembled WGS sequence"/>
</dbReference>
<accession>A0A2P2GKM0</accession>
<evidence type="ECO:0000313" key="2">
    <source>
        <dbReference type="EMBL" id="KKZ72063.1"/>
    </source>
</evidence>
<comment type="caution">
    <text evidence="2">The sequence shown here is derived from an EMBL/GenBank/DDBJ whole genome shotgun (WGS) entry which is preliminary data.</text>
</comment>
<evidence type="ECO:0000256" key="1">
    <source>
        <dbReference type="SAM" id="MobiDB-lite"/>
    </source>
</evidence>
<proteinExistence type="predicted"/>